<accession>A0A4S8LF77</accession>
<evidence type="ECO:0000259" key="2">
    <source>
        <dbReference type="Pfam" id="PF00735"/>
    </source>
</evidence>
<feature type="domain" description="Septin-type G" evidence="2">
    <location>
        <begin position="231"/>
        <end position="318"/>
    </location>
</feature>
<dbReference type="PANTHER" id="PTHR18884">
    <property type="entry name" value="SEPTIN"/>
    <property type="match status" value="1"/>
</dbReference>
<organism evidence="3 4">
    <name type="scientific">Dendrothele bispora (strain CBS 962.96)</name>
    <dbReference type="NCBI Taxonomy" id="1314807"/>
    <lineage>
        <taxon>Eukaryota</taxon>
        <taxon>Fungi</taxon>
        <taxon>Dikarya</taxon>
        <taxon>Basidiomycota</taxon>
        <taxon>Agaricomycotina</taxon>
        <taxon>Agaricomycetes</taxon>
        <taxon>Agaricomycetidae</taxon>
        <taxon>Agaricales</taxon>
        <taxon>Agaricales incertae sedis</taxon>
        <taxon>Dendrothele</taxon>
    </lineage>
</organism>
<dbReference type="InterPro" id="IPR027417">
    <property type="entry name" value="P-loop_NTPase"/>
</dbReference>
<dbReference type="CDD" id="cd00882">
    <property type="entry name" value="Ras_like_GTPase"/>
    <property type="match status" value="1"/>
</dbReference>
<keyword evidence="4" id="KW-1185">Reference proteome</keyword>
<evidence type="ECO:0000313" key="4">
    <source>
        <dbReference type="Proteomes" id="UP000297245"/>
    </source>
</evidence>
<keyword evidence="1" id="KW-0547">Nucleotide-binding</keyword>
<name>A0A4S8LF77_DENBC</name>
<reference evidence="3 4" key="1">
    <citation type="journal article" date="2019" name="Nat. Ecol. Evol.">
        <title>Megaphylogeny resolves global patterns of mushroom evolution.</title>
        <authorList>
            <person name="Varga T."/>
            <person name="Krizsan K."/>
            <person name="Foldi C."/>
            <person name="Dima B."/>
            <person name="Sanchez-Garcia M."/>
            <person name="Sanchez-Ramirez S."/>
            <person name="Szollosi G.J."/>
            <person name="Szarkandi J.G."/>
            <person name="Papp V."/>
            <person name="Albert L."/>
            <person name="Andreopoulos W."/>
            <person name="Angelini C."/>
            <person name="Antonin V."/>
            <person name="Barry K.W."/>
            <person name="Bougher N.L."/>
            <person name="Buchanan P."/>
            <person name="Buyck B."/>
            <person name="Bense V."/>
            <person name="Catcheside P."/>
            <person name="Chovatia M."/>
            <person name="Cooper J."/>
            <person name="Damon W."/>
            <person name="Desjardin D."/>
            <person name="Finy P."/>
            <person name="Geml J."/>
            <person name="Haridas S."/>
            <person name="Hughes K."/>
            <person name="Justo A."/>
            <person name="Karasinski D."/>
            <person name="Kautmanova I."/>
            <person name="Kiss B."/>
            <person name="Kocsube S."/>
            <person name="Kotiranta H."/>
            <person name="LaButti K.M."/>
            <person name="Lechner B.E."/>
            <person name="Liimatainen K."/>
            <person name="Lipzen A."/>
            <person name="Lukacs Z."/>
            <person name="Mihaltcheva S."/>
            <person name="Morgado L.N."/>
            <person name="Niskanen T."/>
            <person name="Noordeloos M.E."/>
            <person name="Ohm R.A."/>
            <person name="Ortiz-Santana B."/>
            <person name="Ovrebo C."/>
            <person name="Racz N."/>
            <person name="Riley R."/>
            <person name="Savchenko A."/>
            <person name="Shiryaev A."/>
            <person name="Soop K."/>
            <person name="Spirin V."/>
            <person name="Szebenyi C."/>
            <person name="Tomsovsky M."/>
            <person name="Tulloss R.E."/>
            <person name="Uehling J."/>
            <person name="Grigoriev I.V."/>
            <person name="Vagvolgyi C."/>
            <person name="Papp T."/>
            <person name="Martin F.M."/>
            <person name="Miettinen O."/>
            <person name="Hibbett D.S."/>
            <person name="Nagy L.G."/>
        </authorList>
    </citation>
    <scope>NUCLEOTIDE SEQUENCE [LARGE SCALE GENOMIC DNA]</scope>
    <source>
        <strain evidence="3 4">CBS 962.96</strain>
    </source>
</reference>
<dbReference type="Pfam" id="PF00735">
    <property type="entry name" value="Septin"/>
    <property type="match status" value="1"/>
</dbReference>
<gene>
    <name evidence="3" type="ORF">K435DRAFT_336773</name>
</gene>
<comment type="similarity">
    <text evidence="1">Belongs to the TRAFAC class TrmE-Era-EngA-EngB-Septin-like GTPase superfamily. Septin GTPase family.</text>
</comment>
<keyword evidence="1" id="KW-0342">GTP-binding</keyword>
<dbReference type="Proteomes" id="UP000297245">
    <property type="component" value="Unassembled WGS sequence"/>
</dbReference>
<dbReference type="OrthoDB" id="8954335at2759"/>
<dbReference type="AlphaFoldDB" id="A0A4S8LF77"/>
<proteinExistence type="inferred from homology"/>
<dbReference type="Gene3D" id="3.40.50.300">
    <property type="entry name" value="P-loop containing nucleotide triphosphate hydrolases"/>
    <property type="match status" value="2"/>
</dbReference>
<dbReference type="SUPFAM" id="SSF52540">
    <property type="entry name" value="P-loop containing nucleoside triphosphate hydrolases"/>
    <property type="match status" value="2"/>
</dbReference>
<evidence type="ECO:0000313" key="3">
    <source>
        <dbReference type="EMBL" id="THU87666.1"/>
    </source>
</evidence>
<sequence>MGAGKSTFINCLFGDGLDHVEVGHSLTSCTINVTPFILPSDNRNSKNLNSEPPRVIMLDTPGFDDTTESDEEILRRIAGWLKTSYRKKMVLAGIIYLHDISQDRFTGTARRNLNLFNQLYGEASLEKVVLVSTKWEGFHDIQAPAARERELKDKHWNFMIEKRSQVARFRLHSLEGETLEKKGNENAWDIVSLVRQRHVLEEKGKAPKKSPIYIQQKLFGKSMNTKFQTSDIVILVTGSAGAGRSTFINDFLGKPGRMKVGEPYSLTTCTTQIDYEIVNPSSQHKNRLVIVDTPGFDNENKSDFQVWQEIASWIQESFPHGVGRGGIIYLHDISLVQYRSMGNTNLGVLIESIGKTEGAYRRIVLTTTKWSKIGAQEGIKRQAELESQWNQLNTHGSKLDSLRENSSDAKRIVDEFCRALEGEGGSNFGDWLKDVQKLSQKPGSSSGLKGLLGTLLGSRA</sequence>
<protein>
    <recommendedName>
        <fullName evidence="2">Septin-type G domain-containing protein</fullName>
    </recommendedName>
</protein>
<evidence type="ECO:0000256" key="1">
    <source>
        <dbReference type="RuleBase" id="RU004560"/>
    </source>
</evidence>
<dbReference type="GO" id="GO:0005525">
    <property type="term" value="F:GTP binding"/>
    <property type="evidence" value="ECO:0007669"/>
    <property type="project" value="UniProtKB-KW"/>
</dbReference>
<dbReference type="InterPro" id="IPR030379">
    <property type="entry name" value="G_SEPTIN_dom"/>
</dbReference>
<dbReference type="EMBL" id="ML179440">
    <property type="protein sequence ID" value="THU87666.1"/>
    <property type="molecule type" value="Genomic_DNA"/>
</dbReference>